<sequence length="402" mass="44406">MANCPTLCVGDWELKGHLLEDSRLLVLVEAHQSCWINIVIEQTGCQKRWMTLFFDWFLRRTQQPTSDARASEMLLLAVLGSCHERYKHELPEFGNNLCLTNVDDDGHPTIIEEADPAIVEVLPTADVLFGKKEIPLHIIPKSKLRVQAINGTFFLPQTRPVLYDGETFVAKGPASATRVLDDLREAVSLVSLQMANTHPHILPPPVALVGLSDDDKRICGFLIPFYKNGNLGSYARQLRGVGELTPFILQAWFRQLVSATKFLVDAGTWHGDIKPDNIVVESSGAIILIDLAGKYTTTSIASPERGSLEVPVDWPLASIEKSEVYSIGRTMYFVSEGIAMETIYNNPETPQASQTSFSDATSTPAQLKDLILSCVNEDPTQRPSLSDLASRLTGRLTGHIVP</sequence>
<evidence type="ECO:0000259" key="1">
    <source>
        <dbReference type="PROSITE" id="PS50011"/>
    </source>
</evidence>
<dbReference type="Proteomes" id="UP000696573">
    <property type="component" value="Unassembled WGS sequence"/>
</dbReference>
<accession>A0A9N9YMW5</accession>
<dbReference type="OrthoDB" id="4062651at2759"/>
<organism evidence="2 3">
    <name type="scientific">Clonostachys rhizophaga</name>
    <dbReference type="NCBI Taxonomy" id="160324"/>
    <lineage>
        <taxon>Eukaryota</taxon>
        <taxon>Fungi</taxon>
        <taxon>Dikarya</taxon>
        <taxon>Ascomycota</taxon>
        <taxon>Pezizomycotina</taxon>
        <taxon>Sordariomycetes</taxon>
        <taxon>Hypocreomycetidae</taxon>
        <taxon>Hypocreales</taxon>
        <taxon>Bionectriaceae</taxon>
        <taxon>Clonostachys</taxon>
    </lineage>
</organism>
<dbReference type="SUPFAM" id="SSF56112">
    <property type="entry name" value="Protein kinase-like (PK-like)"/>
    <property type="match status" value="1"/>
</dbReference>
<dbReference type="PROSITE" id="PS50011">
    <property type="entry name" value="PROTEIN_KINASE_DOM"/>
    <property type="match status" value="1"/>
</dbReference>
<protein>
    <recommendedName>
        <fullName evidence="1">Protein kinase domain-containing protein</fullName>
    </recommendedName>
</protein>
<evidence type="ECO:0000313" key="2">
    <source>
        <dbReference type="EMBL" id="CAH0022779.1"/>
    </source>
</evidence>
<name>A0A9N9YMW5_9HYPO</name>
<dbReference type="Pfam" id="PF00069">
    <property type="entry name" value="Pkinase"/>
    <property type="match status" value="1"/>
</dbReference>
<dbReference type="CDD" id="cd00180">
    <property type="entry name" value="PKc"/>
    <property type="match status" value="1"/>
</dbReference>
<reference evidence="2" key="1">
    <citation type="submission" date="2021-10" db="EMBL/GenBank/DDBJ databases">
        <authorList>
            <person name="Piombo E."/>
        </authorList>
    </citation>
    <scope>NUCLEOTIDE SEQUENCE</scope>
</reference>
<keyword evidence="3" id="KW-1185">Reference proteome</keyword>
<dbReference type="GO" id="GO:0004672">
    <property type="term" value="F:protein kinase activity"/>
    <property type="evidence" value="ECO:0007669"/>
    <property type="project" value="InterPro"/>
</dbReference>
<dbReference type="Gene3D" id="1.10.510.10">
    <property type="entry name" value="Transferase(Phosphotransferase) domain 1"/>
    <property type="match status" value="1"/>
</dbReference>
<dbReference type="PANTHER" id="PTHR44305">
    <property type="entry name" value="SI:DKEY-192D15.2-RELATED"/>
    <property type="match status" value="1"/>
</dbReference>
<dbReference type="SMART" id="SM00220">
    <property type="entry name" value="S_TKc"/>
    <property type="match status" value="1"/>
</dbReference>
<dbReference type="AlphaFoldDB" id="A0A9N9YMW5"/>
<gene>
    <name evidence="2" type="ORF">CRHIZ90672A_00012900</name>
</gene>
<evidence type="ECO:0000313" key="3">
    <source>
        <dbReference type="Proteomes" id="UP000696573"/>
    </source>
</evidence>
<dbReference type="InterPro" id="IPR000719">
    <property type="entry name" value="Prot_kinase_dom"/>
</dbReference>
<dbReference type="GO" id="GO:0005524">
    <property type="term" value="F:ATP binding"/>
    <property type="evidence" value="ECO:0007669"/>
    <property type="project" value="InterPro"/>
</dbReference>
<dbReference type="InterPro" id="IPR011009">
    <property type="entry name" value="Kinase-like_dom_sf"/>
</dbReference>
<dbReference type="EMBL" id="CABFNQ020000682">
    <property type="protein sequence ID" value="CAH0022779.1"/>
    <property type="molecule type" value="Genomic_DNA"/>
</dbReference>
<comment type="caution">
    <text evidence="2">The sequence shown here is derived from an EMBL/GenBank/DDBJ whole genome shotgun (WGS) entry which is preliminary data.</text>
</comment>
<dbReference type="InterPro" id="IPR053083">
    <property type="entry name" value="TF_kinase-domain_protein"/>
</dbReference>
<dbReference type="PANTHER" id="PTHR44305:SF24">
    <property type="entry name" value="TYROSINE-PROTEIN KINASE C03B1.5-RELATED"/>
    <property type="match status" value="1"/>
</dbReference>
<proteinExistence type="predicted"/>
<feature type="domain" description="Protein kinase" evidence="1">
    <location>
        <begin position="139"/>
        <end position="402"/>
    </location>
</feature>